<evidence type="ECO:0000313" key="12">
    <source>
        <dbReference type="Proteomes" id="UP000027586"/>
    </source>
</evidence>
<dbReference type="InterPro" id="IPR040520">
    <property type="entry name" value="Importin_rep_3"/>
</dbReference>
<sequence>MEQLSATHAQKLVEGLYSAANPTVAKEIQEQLQAIQRQQQAWEIASQLLSSPSDQCRFFGAHTFQVKIARDWNTLPEDRIDWLRNELLTWIIRSCTGPLFITTKLCLALITYAFHTVPTRWQEFIPDTVNAIHAGASSMGAPSQSVTTTILEFLTLVPEEVASTELISSRKPQIAQELKNSTSIVLSTLATVLNDTDIPLQQKTLRALQSWIQYGVSLEEASPLLQQCMTLLGQEELFQSSADVLLEAMQQPSYGKYLSFRDALLQCFTSNGMRAKFAECITDENDEDGSSIAKLLTGFGETYIDHVAEQLADPSIRMLLDMIMQLTGFPGTFCVDQEVSDIPLNFWFMLQETLFDNGIVPIRQPVAIVTNGVDDAATPTTTTHDNDPAQQAWLQQCGETAMMVYRQLVVVLKRQSTFPDDATWTSWPKDIKDKFRIYRRDLADTLINPYFVLRDEMLDIIMQDASSLLNRWGSASSLGQELEAILFCLKSISEEVPTDESTHIRRFFGPEILERFPEDADIRLQNTTLLTIGALAEWLKGHPQYLPAVMNYIVPCLSIPKLSPSAASAFSDICDTCRDSLTEELNSLMHVYSSMASSMIEPNIMQKVVESVADVIQVLPPENAMAPLMALTGDILQGVSKALSVTQQDPVAARDATLIQIKYLSACCRGIQSPDDYQSIAVRNSTYDMFANGQLVAMYANVEGFSEVTQAIHTSVQQIVSSWQQDEQVMKALSNFVECGIRATSPLLTLRFDDLIDMLNTCYNAAPFACWLHTAALVMTVYGGAEMNHARLRDLAGVLTQKTLSFIHKSEDMEHYPDVVDSYFDMLSATVRRCPMVFFHLPQDMINAILQFAIAGMCLQERLALKAALNFMADFFGREYEEGSQLAEFVQSLVMTWGMQIMEQLLIGIGGKVPRSFSRPLVDVLYKLMGRYVEASRHWLQTLLAHDGFPSALVQPKDKEEFLKGIIGTRSIKRFRDCTNEFLVKCRGLNNTAYGSIA</sequence>
<dbReference type="GO" id="GO:0031267">
    <property type="term" value="F:small GTPase binding"/>
    <property type="evidence" value="ECO:0007669"/>
    <property type="project" value="InterPro"/>
</dbReference>
<dbReference type="Pfam" id="PF24140">
    <property type="entry name" value="TPR_TNPO3_IPO13_3rd"/>
    <property type="match status" value="1"/>
</dbReference>
<dbReference type="InterPro" id="IPR011989">
    <property type="entry name" value="ARM-like"/>
</dbReference>
<evidence type="ECO:0000256" key="4">
    <source>
        <dbReference type="ARBA" id="ARBA00016020"/>
    </source>
</evidence>
<comment type="caution">
    <text evidence="11">The sequence shown here is derived from an EMBL/GenBank/DDBJ whole genome shotgun (WGS) entry which is preliminary data.</text>
</comment>
<evidence type="ECO:0000256" key="6">
    <source>
        <dbReference type="ARBA" id="ARBA00022737"/>
    </source>
</evidence>
<evidence type="ECO:0000256" key="7">
    <source>
        <dbReference type="ARBA" id="ARBA00022927"/>
    </source>
</evidence>
<evidence type="ECO:0000256" key="5">
    <source>
        <dbReference type="ARBA" id="ARBA00022448"/>
    </source>
</evidence>
<dbReference type="Pfam" id="PF18773">
    <property type="entry name" value="Importin_rep"/>
    <property type="match status" value="1"/>
</dbReference>
<dbReference type="EMBL" id="CBTN010000009">
    <property type="protein sequence ID" value="CDH51223.1"/>
    <property type="molecule type" value="Genomic_DNA"/>
</dbReference>
<comment type="similarity">
    <text evidence="2">Belongs to the importin beta family.</text>
</comment>
<dbReference type="GO" id="GO:0005737">
    <property type="term" value="C:cytoplasm"/>
    <property type="evidence" value="ECO:0007669"/>
    <property type="project" value="TreeGrafter"/>
</dbReference>
<dbReference type="SUPFAM" id="SSF48371">
    <property type="entry name" value="ARM repeat"/>
    <property type="match status" value="1"/>
</dbReference>
<dbReference type="STRING" id="1263082.A0A068RM12"/>
<name>A0A068RM12_9FUNG</name>
<dbReference type="GO" id="GO:0005634">
    <property type="term" value="C:nucleus"/>
    <property type="evidence" value="ECO:0007669"/>
    <property type="project" value="UniProtKB-SubCell"/>
</dbReference>
<dbReference type="GO" id="GO:0006606">
    <property type="term" value="P:protein import into nucleus"/>
    <property type="evidence" value="ECO:0007669"/>
    <property type="project" value="TreeGrafter"/>
</dbReference>
<dbReference type="Proteomes" id="UP000027586">
    <property type="component" value="Unassembled WGS sequence"/>
</dbReference>
<evidence type="ECO:0000313" key="11">
    <source>
        <dbReference type="EMBL" id="CDH51223.1"/>
    </source>
</evidence>
<evidence type="ECO:0000259" key="9">
    <source>
        <dbReference type="Pfam" id="PF03810"/>
    </source>
</evidence>
<evidence type="ECO:0000256" key="1">
    <source>
        <dbReference type="ARBA" id="ARBA00004123"/>
    </source>
</evidence>
<proteinExistence type="inferred from homology"/>
<dbReference type="OrthoDB" id="2016913at2759"/>
<evidence type="ECO:0000256" key="8">
    <source>
        <dbReference type="ARBA" id="ARBA00023242"/>
    </source>
</evidence>
<keyword evidence="6" id="KW-0677">Repeat</keyword>
<dbReference type="InterPro" id="IPR040709">
    <property type="entry name" value="Importin_rep_1"/>
</dbReference>
<dbReference type="VEuPathDB" id="FungiDB:LCOR_02863.1"/>
<keyword evidence="12" id="KW-1185">Reference proteome</keyword>
<dbReference type="Gene3D" id="1.25.10.10">
    <property type="entry name" value="Leucine-rich Repeat Variant"/>
    <property type="match status" value="1"/>
</dbReference>
<dbReference type="InterPro" id="IPR057942">
    <property type="entry name" value="TPR_TNPO3_IPO13_3rd"/>
</dbReference>
<accession>A0A068RM12</accession>
<comment type="subunit">
    <text evidence="3">Interacts with UBC9, RAN, RBM8A, eIF-1A and PAX6.</text>
</comment>
<dbReference type="PANTHER" id="PTHR12363:SF33">
    <property type="entry name" value="IMPORTIN-13"/>
    <property type="match status" value="1"/>
</dbReference>
<evidence type="ECO:0000259" key="10">
    <source>
        <dbReference type="Pfam" id="PF08389"/>
    </source>
</evidence>
<dbReference type="InterPro" id="IPR001494">
    <property type="entry name" value="Importin-beta_N"/>
</dbReference>
<gene>
    <name evidence="11" type="ORF">LCOR_02863.1</name>
</gene>
<dbReference type="InterPro" id="IPR016024">
    <property type="entry name" value="ARM-type_fold"/>
</dbReference>
<evidence type="ECO:0000256" key="2">
    <source>
        <dbReference type="ARBA" id="ARBA00007991"/>
    </source>
</evidence>
<dbReference type="InterPro" id="IPR051345">
    <property type="entry name" value="Importin_beta-like_NTR"/>
</dbReference>
<keyword evidence="5" id="KW-0813">Transport</keyword>
<feature type="domain" description="Importin N-terminal" evidence="9">
    <location>
        <begin position="29"/>
        <end position="92"/>
    </location>
</feature>
<dbReference type="PANTHER" id="PTHR12363">
    <property type="entry name" value="TRANSPORTIN 3 AND IMPORTIN 13"/>
    <property type="match status" value="1"/>
</dbReference>
<dbReference type="Pfam" id="PF18806">
    <property type="entry name" value="Importin_rep_3"/>
    <property type="match status" value="1"/>
</dbReference>
<dbReference type="Pfam" id="PF03810">
    <property type="entry name" value="IBN_N"/>
    <property type="match status" value="1"/>
</dbReference>
<protein>
    <recommendedName>
        <fullName evidence="4">Importin-13</fullName>
    </recommendedName>
</protein>
<keyword evidence="8" id="KW-0539">Nucleus</keyword>
<organism evidence="11 12">
    <name type="scientific">Lichtheimia corymbifera JMRC:FSU:9682</name>
    <dbReference type="NCBI Taxonomy" id="1263082"/>
    <lineage>
        <taxon>Eukaryota</taxon>
        <taxon>Fungi</taxon>
        <taxon>Fungi incertae sedis</taxon>
        <taxon>Mucoromycota</taxon>
        <taxon>Mucoromycotina</taxon>
        <taxon>Mucoromycetes</taxon>
        <taxon>Mucorales</taxon>
        <taxon>Lichtheimiaceae</taxon>
        <taxon>Lichtheimia</taxon>
    </lineage>
</organism>
<dbReference type="InterPro" id="IPR013598">
    <property type="entry name" value="Exportin-1/Importin-b-like"/>
</dbReference>
<feature type="domain" description="Exportin-1/Importin-beta-like" evidence="10">
    <location>
        <begin position="100"/>
        <end position="245"/>
    </location>
</feature>
<comment type="subcellular location">
    <subcellularLocation>
        <location evidence="1">Nucleus</location>
    </subcellularLocation>
</comment>
<evidence type="ECO:0000256" key="3">
    <source>
        <dbReference type="ARBA" id="ARBA00011422"/>
    </source>
</evidence>
<dbReference type="AlphaFoldDB" id="A0A068RM12"/>
<reference evidence="11" key="1">
    <citation type="submission" date="2013-08" db="EMBL/GenBank/DDBJ databases">
        <title>Gene expansion shapes genome architecture in the human pathogen Lichtheimia corymbifera: an evolutionary genomics analysis in the ancient terrestrial Mucorales (Mucoromycotina).</title>
        <authorList>
            <person name="Schwartze V.U."/>
            <person name="Winter S."/>
            <person name="Shelest E."/>
            <person name="Marcet-Houben M."/>
            <person name="Horn F."/>
            <person name="Wehner S."/>
            <person name="Hoffmann K."/>
            <person name="Riege K."/>
            <person name="Sammeth M."/>
            <person name="Nowrousian M."/>
            <person name="Valiante V."/>
            <person name="Linde J."/>
            <person name="Jacobsen I.D."/>
            <person name="Marz M."/>
            <person name="Brakhage A.A."/>
            <person name="Gabaldon T."/>
            <person name="Bocker S."/>
            <person name="Voigt K."/>
        </authorList>
    </citation>
    <scope>NUCLEOTIDE SEQUENCE [LARGE SCALE GENOMIC DNA]</scope>
    <source>
        <strain evidence="11">FSU 9682</strain>
    </source>
</reference>
<dbReference type="Pfam" id="PF08389">
    <property type="entry name" value="Xpo1"/>
    <property type="match status" value="1"/>
</dbReference>
<keyword evidence="7" id="KW-0653">Protein transport</keyword>